<feature type="compositionally biased region" description="Pro residues" evidence="1">
    <location>
        <begin position="202"/>
        <end position="213"/>
    </location>
</feature>
<feature type="compositionally biased region" description="Low complexity" evidence="1">
    <location>
        <begin position="214"/>
        <end position="225"/>
    </location>
</feature>
<accession>A0ABP8ZPF8</accession>
<name>A0ABP8ZPF8_9ACTN</name>
<protein>
    <submittedName>
        <fullName evidence="2">Uncharacterized protein</fullName>
    </submittedName>
</protein>
<dbReference type="Proteomes" id="UP001501147">
    <property type="component" value="Unassembled WGS sequence"/>
</dbReference>
<reference evidence="3" key="1">
    <citation type="journal article" date="2019" name="Int. J. Syst. Evol. Microbiol.">
        <title>The Global Catalogue of Microorganisms (GCM) 10K type strain sequencing project: providing services to taxonomists for standard genome sequencing and annotation.</title>
        <authorList>
            <consortium name="The Broad Institute Genomics Platform"/>
            <consortium name="The Broad Institute Genome Sequencing Center for Infectious Disease"/>
            <person name="Wu L."/>
            <person name="Ma J."/>
        </authorList>
    </citation>
    <scope>NUCLEOTIDE SEQUENCE [LARGE SCALE GENOMIC DNA]</scope>
    <source>
        <strain evidence="3">JCM 18324</strain>
    </source>
</reference>
<proteinExistence type="predicted"/>
<gene>
    <name evidence="2" type="ORF">GCM10023329_04080</name>
</gene>
<sequence length="243" mass="24906">MALLGVVGGLGDERAEVRAVHGRPLRLQGGRGAVGERGPALRGRGAQGPGERRARLRLRGQGPGDGGGGEAGVGEREAQGVDVADEPGVDQGDPLPGRGGRDQRGGLVGPGRDAYVETERPQIALQRRPGYRRTGEDGGRQTNSLLGADAAGSARPGPDPGRRRVGRGYRMAGSGNSSGVHTAEVRAPIMVDDHPALQTWPGPGPDSPRPVRVPRPGAAPRGAPAPARPPRGGRWGRSGSAPL</sequence>
<dbReference type="EMBL" id="BAABJV010000001">
    <property type="protein sequence ID" value="GAA4761859.1"/>
    <property type="molecule type" value="Genomic_DNA"/>
</dbReference>
<comment type="caution">
    <text evidence="2">The sequence shown here is derived from an EMBL/GenBank/DDBJ whole genome shotgun (WGS) entry which is preliminary data.</text>
</comment>
<keyword evidence="3" id="KW-1185">Reference proteome</keyword>
<organism evidence="2 3">
    <name type="scientific">Streptomyces sanyensis</name>
    <dbReference type="NCBI Taxonomy" id="568869"/>
    <lineage>
        <taxon>Bacteria</taxon>
        <taxon>Bacillati</taxon>
        <taxon>Actinomycetota</taxon>
        <taxon>Actinomycetes</taxon>
        <taxon>Kitasatosporales</taxon>
        <taxon>Streptomycetaceae</taxon>
        <taxon>Streptomyces</taxon>
    </lineage>
</organism>
<feature type="compositionally biased region" description="Low complexity" evidence="1">
    <location>
        <begin position="147"/>
        <end position="156"/>
    </location>
</feature>
<evidence type="ECO:0000313" key="2">
    <source>
        <dbReference type="EMBL" id="GAA4761859.1"/>
    </source>
</evidence>
<evidence type="ECO:0000313" key="3">
    <source>
        <dbReference type="Proteomes" id="UP001501147"/>
    </source>
</evidence>
<feature type="compositionally biased region" description="Gly residues" evidence="1">
    <location>
        <begin position="61"/>
        <end position="72"/>
    </location>
</feature>
<feature type="region of interest" description="Disordered" evidence="1">
    <location>
        <begin position="25"/>
        <end position="243"/>
    </location>
</feature>
<evidence type="ECO:0000256" key="1">
    <source>
        <dbReference type="SAM" id="MobiDB-lite"/>
    </source>
</evidence>